<name>A0A8J5MZB8_HOMAM</name>
<dbReference type="EMBL" id="JAHLQT010015988">
    <property type="protein sequence ID" value="KAG7169553.1"/>
    <property type="molecule type" value="Genomic_DNA"/>
</dbReference>
<evidence type="ECO:0000256" key="4">
    <source>
        <dbReference type="ARBA" id="ARBA00023136"/>
    </source>
</evidence>
<evidence type="ECO:0000256" key="5">
    <source>
        <dbReference type="SAM" id="MobiDB-lite"/>
    </source>
</evidence>
<comment type="caution">
    <text evidence="7">The sequence shown here is derived from an EMBL/GenBank/DDBJ whole genome shotgun (WGS) entry which is preliminary data.</text>
</comment>
<keyword evidence="4 6" id="KW-0472">Membrane</keyword>
<dbReference type="AlphaFoldDB" id="A0A8J5MZB8"/>
<dbReference type="Proteomes" id="UP000747542">
    <property type="component" value="Unassembled WGS sequence"/>
</dbReference>
<dbReference type="GO" id="GO:0015179">
    <property type="term" value="F:L-amino acid transmembrane transporter activity"/>
    <property type="evidence" value="ECO:0007669"/>
    <property type="project" value="TreeGrafter"/>
</dbReference>
<dbReference type="PANTHER" id="PTHR11785">
    <property type="entry name" value="AMINO ACID TRANSPORTER"/>
    <property type="match status" value="1"/>
</dbReference>
<feature type="transmembrane region" description="Helical" evidence="6">
    <location>
        <begin position="319"/>
        <end position="340"/>
    </location>
</feature>
<proteinExistence type="predicted"/>
<organism evidence="7 8">
    <name type="scientific">Homarus americanus</name>
    <name type="common">American lobster</name>
    <dbReference type="NCBI Taxonomy" id="6706"/>
    <lineage>
        <taxon>Eukaryota</taxon>
        <taxon>Metazoa</taxon>
        <taxon>Ecdysozoa</taxon>
        <taxon>Arthropoda</taxon>
        <taxon>Crustacea</taxon>
        <taxon>Multicrustacea</taxon>
        <taxon>Malacostraca</taxon>
        <taxon>Eumalacostraca</taxon>
        <taxon>Eucarida</taxon>
        <taxon>Decapoda</taxon>
        <taxon>Pleocyemata</taxon>
        <taxon>Astacidea</taxon>
        <taxon>Nephropoidea</taxon>
        <taxon>Nephropidae</taxon>
        <taxon>Homarus</taxon>
    </lineage>
</organism>
<feature type="transmembrane region" description="Helical" evidence="6">
    <location>
        <begin position="397"/>
        <end position="415"/>
    </location>
</feature>
<evidence type="ECO:0000256" key="1">
    <source>
        <dbReference type="ARBA" id="ARBA00004141"/>
    </source>
</evidence>
<feature type="transmembrane region" description="Helical" evidence="6">
    <location>
        <begin position="201"/>
        <end position="222"/>
    </location>
</feature>
<gene>
    <name evidence="7" type="primary">Slc7A8-L</name>
    <name evidence="7" type="ORF">Hamer_G022044</name>
</gene>
<feature type="region of interest" description="Disordered" evidence="5">
    <location>
        <begin position="1"/>
        <end position="159"/>
    </location>
</feature>
<reference evidence="7" key="1">
    <citation type="journal article" date="2021" name="Sci. Adv.">
        <title>The American lobster genome reveals insights on longevity, neural, and immune adaptations.</title>
        <authorList>
            <person name="Polinski J.M."/>
            <person name="Zimin A.V."/>
            <person name="Clark K.F."/>
            <person name="Kohn A.B."/>
            <person name="Sadowski N."/>
            <person name="Timp W."/>
            <person name="Ptitsyn A."/>
            <person name="Khanna P."/>
            <person name="Romanova D.Y."/>
            <person name="Williams P."/>
            <person name="Greenwood S.J."/>
            <person name="Moroz L.L."/>
            <person name="Walt D.R."/>
            <person name="Bodnar A.G."/>
        </authorList>
    </citation>
    <scope>NUCLEOTIDE SEQUENCE</scope>
    <source>
        <strain evidence="7">GMGI-L3</strain>
    </source>
</reference>
<dbReference type="FunFam" id="1.20.1740.10:FF:000056">
    <property type="entry name" value="Y+L amino acid transporter 2"/>
    <property type="match status" value="1"/>
</dbReference>
<evidence type="ECO:0000313" key="8">
    <source>
        <dbReference type="Proteomes" id="UP000747542"/>
    </source>
</evidence>
<accession>A0A8J5MZB8</accession>
<evidence type="ECO:0000256" key="2">
    <source>
        <dbReference type="ARBA" id="ARBA00022692"/>
    </source>
</evidence>
<evidence type="ECO:0000256" key="3">
    <source>
        <dbReference type="ARBA" id="ARBA00022989"/>
    </source>
</evidence>
<dbReference type="Pfam" id="PF13520">
    <property type="entry name" value="AA_permease_2"/>
    <property type="match status" value="2"/>
</dbReference>
<feature type="compositionally biased region" description="Basic and acidic residues" evidence="5">
    <location>
        <begin position="133"/>
        <end position="159"/>
    </location>
</feature>
<evidence type="ECO:0000313" key="7">
    <source>
        <dbReference type="EMBL" id="KAG7169553.1"/>
    </source>
</evidence>
<comment type="subcellular location">
    <subcellularLocation>
        <location evidence="1">Membrane</location>
        <topology evidence="1">Multi-pass membrane protein</topology>
    </subcellularLocation>
</comment>
<feature type="transmembrane region" description="Helical" evidence="6">
    <location>
        <begin position="523"/>
        <end position="544"/>
    </location>
</feature>
<dbReference type="GO" id="GO:0016020">
    <property type="term" value="C:membrane"/>
    <property type="evidence" value="ECO:0007669"/>
    <property type="project" value="UniProtKB-SubCell"/>
</dbReference>
<dbReference type="InterPro" id="IPR002293">
    <property type="entry name" value="AA/rel_permease1"/>
</dbReference>
<feature type="transmembrane region" description="Helical" evidence="6">
    <location>
        <begin position="169"/>
        <end position="189"/>
    </location>
</feature>
<feature type="transmembrane region" description="Helical" evidence="6">
    <location>
        <begin position="550"/>
        <end position="569"/>
    </location>
</feature>
<dbReference type="InterPro" id="IPR050598">
    <property type="entry name" value="AminoAcid_Transporter"/>
</dbReference>
<feature type="compositionally biased region" description="Polar residues" evidence="5">
    <location>
        <begin position="76"/>
        <end position="91"/>
    </location>
</feature>
<evidence type="ECO:0000256" key="6">
    <source>
        <dbReference type="SAM" id="Phobius"/>
    </source>
</evidence>
<feature type="transmembrane region" description="Helical" evidence="6">
    <location>
        <begin position="242"/>
        <end position="260"/>
    </location>
</feature>
<feature type="compositionally biased region" description="Polar residues" evidence="5">
    <location>
        <begin position="8"/>
        <end position="20"/>
    </location>
</feature>
<feature type="transmembrane region" description="Helical" evidence="6">
    <location>
        <begin position="369"/>
        <end position="390"/>
    </location>
</feature>
<feature type="transmembrane region" description="Helical" evidence="6">
    <location>
        <begin position="488"/>
        <end position="511"/>
    </location>
</feature>
<dbReference type="Gene3D" id="1.20.1740.10">
    <property type="entry name" value="Amino acid/polyamine transporter I"/>
    <property type="match status" value="2"/>
</dbReference>
<sequence>MAGACGLSPSTATSGNSLTPAENDDGGIQTNPEVDSDSGHDRDLPPIPDQPSSSVTSDDECKVKCDIDNVEPLSEPKSTMAPNLVKENSISPAEPPCKPPRTKKRSLSTQQPEVNDNKILEKNAIKSLPQNQKDPDDKPPKNLDDKPEKDKVVDMSGEKDSGVKLRKELGLVDCVGLIVGNIIGSGIFVSPGGVLHYSGSVGMSLAVWVASGFVSMVGALCYAEMGAMIPQSGAEYTYLHEAFGPLPAFLQVWISVMIGIPGNRAIGSLTFANYVLQPFFPSCQGPPDSALRIVGALLIVTLTYINSRKVKWATTVQDVLALTKVLALIMIIVVGINHLARGRSDNFADPMANTNWNPAFIATANMPRAIAISLCSVMVIYILTNVAYFAVLTPHEILSSTAVAVVFGNLTLGVMAWTIPIFVACSTGGGLNGSIFASSRLLFVSSRRGHLPRALSFVHTEHYTPVIALVFSACISMLMYVTSDVRVLINYLSFAHNLLGLGCIAAFFWFRIKQPDRPRPIKVWIGFPIVFFFISLFLTVFPIIRQPLEVLVALVVFGTGIVVYYLAIYREKKPKRLMRTMDKLTYVCQMLFLVVPEEKTNTASRFTEEQENDCGTLK</sequence>
<protein>
    <submittedName>
        <fullName evidence="7">Large neutral amino acids transporter small subunit 2-like</fullName>
    </submittedName>
</protein>
<feature type="transmembrane region" description="Helical" evidence="6">
    <location>
        <begin position="289"/>
        <end position="307"/>
    </location>
</feature>
<keyword evidence="3 6" id="KW-1133">Transmembrane helix</keyword>
<dbReference type="PANTHER" id="PTHR11785:SF240">
    <property type="entry name" value="LD25378P"/>
    <property type="match status" value="1"/>
</dbReference>
<keyword evidence="2 6" id="KW-0812">Transmembrane</keyword>
<feature type="transmembrane region" description="Helical" evidence="6">
    <location>
        <begin position="463"/>
        <end position="482"/>
    </location>
</feature>
<feature type="transmembrane region" description="Helical" evidence="6">
    <location>
        <begin position="421"/>
        <end position="443"/>
    </location>
</feature>
<feature type="compositionally biased region" description="Basic and acidic residues" evidence="5">
    <location>
        <begin position="115"/>
        <end position="124"/>
    </location>
</feature>
<keyword evidence="8" id="KW-1185">Reference proteome</keyword>